<dbReference type="Proteomes" id="UP000250266">
    <property type="component" value="Unassembled WGS sequence"/>
</dbReference>
<dbReference type="OrthoDB" id="3786121at2759"/>
<keyword evidence="2" id="KW-1185">Reference proteome</keyword>
<evidence type="ECO:0000313" key="1">
    <source>
        <dbReference type="EMBL" id="OCK75870.1"/>
    </source>
</evidence>
<proteinExistence type="predicted"/>
<protein>
    <submittedName>
        <fullName evidence="1">Uncharacterized protein</fullName>
    </submittedName>
</protein>
<evidence type="ECO:0000313" key="2">
    <source>
        <dbReference type="Proteomes" id="UP000250266"/>
    </source>
</evidence>
<reference evidence="1 2" key="1">
    <citation type="journal article" date="2016" name="Nat. Commun.">
        <title>Ectomycorrhizal ecology is imprinted in the genome of the dominant symbiotic fungus Cenococcum geophilum.</title>
        <authorList>
            <consortium name="DOE Joint Genome Institute"/>
            <person name="Peter M."/>
            <person name="Kohler A."/>
            <person name="Ohm R.A."/>
            <person name="Kuo A."/>
            <person name="Krutzmann J."/>
            <person name="Morin E."/>
            <person name="Arend M."/>
            <person name="Barry K.W."/>
            <person name="Binder M."/>
            <person name="Choi C."/>
            <person name="Clum A."/>
            <person name="Copeland A."/>
            <person name="Grisel N."/>
            <person name="Haridas S."/>
            <person name="Kipfer T."/>
            <person name="LaButti K."/>
            <person name="Lindquist E."/>
            <person name="Lipzen A."/>
            <person name="Maire R."/>
            <person name="Meier B."/>
            <person name="Mihaltcheva S."/>
            <person name="Molinier V."/>
            <person name="Murat C."/>
            <person name="Poggeler S."/>
            <person name="Quandt C.A."/>
            <person name="Sperisen C."/>
            <person name="Tritt A."/>
            <person name="Tisserant E."/>
            <person name="Crous P.W."/>
            <person name="Henrissat B."/>
            <person name="Nehls U."/>
            <person name="Egli S."/>
            <person name="Spatafora J.W."/>
            <person name="Grigoriev I.V."/>
            <person name="Martin F.M."/>
        </authorList>
    </citation>
    <scope>NUCLEOTIDE SEQUENCE [LARGE SCALE GENOMIC DNA]</scope>
    <source>
        <strain evidence="1 2">CBS 459.81</strain>
    </source>
</reference>
<accession>A0A8E2E244</accession>
<name>A0A8E2E244_9PEZI</name>
<gene>
    <name evidence="1" type="ORF">K432DRAFT_429112</name>
</gene>
<dbReference type="EMBL" id="KV745265">
    <property type="protein sequence ID" value="OCK75870.1"/>
    <property type="molecule type" value="Genomic_DNA"/>
</dbReference>
<sequence>MSLYEVMSTTTSLRDLACGAGSILEGKTKVRTREDGTMLFEYPWTEERTNLVREFSKTKTEDVRRMLATSARAKIPKRRPDEPRPLPSVLILETGWLETMKNEVVVLISLQTPKDALKEAKLEVIGCREDNRRGETKLLPGSIILVFESVRFRTVPAGLPFVILAFPTAPLELGLAGQAEHGRVV</sequence>
<dbReference type="AlphaFoldDB" id="A0A8E2E244"/>
<organism evidence="1 2">
    <name type="scientific">Lepidopterella palustris CBS 459.81</name>
    <dbReference type="NCBI Taxonomy" id="1314670"/>
    <lineage>
        <taxon>Eukaryota</taxon>
        <taxon>Fungi</taxon>
        <taxon>Dikarya</taxon>
        <taxon>Ascomycota</taxon>
        <taxon>Pezizomycotina</taxon>
        <taxon>Dothideomycetes</taxon>
        <taxon>Pleosporomycetidae</taxon>
        <taxon>Mytilinidiales</taxon>
        <taxon>Argynnaceae</taxon>
        <taxon>Lepidopterella</taxon>
    </lineage>
</organism>